<name>A0A0A9S748_ARUDO</name>
<dbReference type="EMBL" id="GBRH01253532">
    <property type="protein sequence ID" value="JAD44363.1"/>
    <property type="molecule type" value="Transcribed_RNA"/>
</dbReference>
<reference evidence="1" key="1">
    <citation type="submission" date="2014-09" db="EMBL/GenBank/DDBJ databases">
        <authorList>
            <person name="Magalhaes I.L.F."/>
            <person name="Oliveira U."/>
            <person name="Santos F.R."/>
            <person name="Vidigal T.H.D.A."/>
            <person name="Brescovit A.D."/>
            <person name="Santos A.J."/>
        </authorList>
    </citation>
    <scope>NUCLEOTIDE SEQUENCE</scope>
    <source>
        <tissue evidence="1">Shoot tissue taken approximately 20 cm above the soil surface</tissue>
    </source>
</reference>
<evidence type="ECO:0000313" key="1">
    <source>
        <dbReference type="EMBL" id="JAD44363.1"/>
    </source>
</evidence>
<dbReference type="AlphaFoldDB" id="A0A0A9S748"/>
<accession>A0A0A9S748</accession>
<protein>
    <submittedName>
        <fullName evidence="1">Uncharacterized protein</fullName>
    </submittedName>
</protein>
<sequence>MSSRLASASYDHRRIPIRYVSDTGYGASLPYPRNIDRQFWRPCGSEKFGPARDRALVVNSYSTASSPPSMSRTGTCSSPTTDQKCYLLMCSACTAILKYYLLCASVRLKSRVENRVCLTTDI</sequence>
<proteinExistence type="predicted"/>
<organism evidence="1">
    <name type="scientific">Arundo donax</name>
    <name type="common">Giant reed</name>
    <name type="synonym">Donax arundinaceus</name>
    <dbReference type="NCBI Taxonomy" id="35708"/>
    <lineage>
        <taxon>Eukaryota</taxon>
        <taxon>Viridiplantae</taxon>
        <taxon>Streptophyta</taxon>
        <taxon>Embryophyta</taxon>
        <taxon>Tracheophyta</taxon>
        <taxon>Spermatophyta</taxon>
        <taxon>Magnoliopsida</taxon>
        <taxon>Liliopsida</taxon>
        <taxon>Poales</taxon>
        <taxon>Poaceae</taxon>
        <taxon>PACMAD clade</taxon>
        <taxon>Arundinoideae</taxon>
        <taxon>Arundineae</taxon>
        <taxon>Arundo</taxon>
    </lineage>
</organism>
<reference evidence="1" key="2">
    <citation type="journal article" date="2015" name="Data Brief">
        <title>Shoot transcriptome of the giant reed, Arundo donax.</title>
        <authorList>
            <person name="Barrero R.A."/>
            <person name="Guerrero F.D."/>
            <person name="Moolhuijzen P."/>
            <person name="Goolsby J.A."/>
            <person name="Tidwell J."/>
            <person name="Bellgard S.E."/>
            <person name="Bellgard M.I."/>
        </authorList>
    </citation>
    <scope>NUCLEOTIDE SEQUENCE</scope>
    <source>
        <tissue evidence="1">Shoot tissue taken approximately 20 cm above the soil surface</tissue>
    </source>
</reference>